<dbReference type="Proteomes" id="UP001168528">
    <property type="component" value="Unassembled WGS sequence"/>
</dbReference>
<dbReference type="Gene3D" id="3.40.630.30">
    <property type="match status" value="1"/>
</dbReference>
<reference evidence="2" key="1">
    <citation type="submission" date="2023-07" db="EMBL/GenBank/DDBJ databases">
        <title>The genome sequence of Rhodocytophaga aerolata KACC 12507.</title>
        <authorList>
            <person name="Zhang X."/>
        </authorList>
    </citation>
    <scope>NUCLEOTIDE SEQUENCE</scope>
    <source>
        <strain evidence="2">KACC 12507</strain>
    </source>
</reference>
<dbReference type="RefSeq" id="WP_302038946.1">
    <property type="nucleotide sequence ID" value="NZ_JAUKPO010000010.1"/>
</dbReference>
<dbReference type="InterPro" id="IPR038740">
    <property type="entry name" value="BioF2-like_GNAT_dom"/>
</dbReference>
<proteinExistence type="predicted"/>
<dbReference type="EC" id="2.3.1.-" evidence="2"/>
<dbReference type="SUPFAM" id="SSF55729">
    <property type="entry name" value="Acyl-CoA N-acyltransferases (Nat)"/>
    <property type="match status" value="1"/>
</dbReference>
<dbReference type="InterPro" id="IPR016181">
    <property type="entry name" value="Acyl_CoA_acyltransferase"/>
</dbReference>
<accession>A0ABT8R855</accession>
<evidence type="ECO:0000313" key="3">
    <source>
        <dbReference type="Proteomes" id="UP001168528"/>
    </source>
</evidence>
<keyword evidence="2" id="KW-0012">Acyltransferase</keyword>
<keyword evidence="3" id="KW-1185">Reference proteome</keyword>
<evidence type="ECO:0000259" key="1">
    <source>
        <dbReference type="Pfam" id="PF13480"/>
    </source>
</evidence>
<organism evidence="2 3">
    <name type="scientific">Rhodocytophaga aerolata</name>
    <dbReference type="NCBI Taxonomy" id="455078"/>
    <lineage>
        <taxon>Bacteria</taxon>
        <taxon>Pseudomonadati</taxon>
        <taxon>Bacteroidota</taxon>
        <taxon>Cytophagia</taxon>
        <taxon>Cytophagales</taxon>
        <taxon>Rhodocytophagaceae</taxon>
        <taxon>Rhodocytophaga</taxon>
    </lineage>
</organism>
<dbReference type="Pfam" id="PF13480">
    <property type="entry name" value="Acetyltransf_6"/>
    <property type="match status" value="1"/>
</dbReference>
<comment type="caution">
    <text evidence="2">The sequence shown here is derived from an EMBL/GenBank/DDBJ whole genome shotgun (WGS) entry which is preliminary data.</text>
</comment>
<dbReference type="GO" id="GO:0016746">
    <property type="term" value="F:acyltransferase activity"/>
    <property type="evidence" value="ECO:0007669"/>
    <property type="project" value="UniProtKB-KW"/>
</dbReference>
<feature type="domain" description="BioF2-like acetyltransferase" evidence="1">
    <location>
        <begin position="161"/>
        <end position="284"/>
    </location>
</feature>
<dbReference type="EMBL" id="JAUKPO010000010">
    <property type="protein sequence ID" value="MDO1448144.1"/>
    <property type="molecule type" value="Genomic_DNA"/>
</dbReference>
<protein>
    <submittedName>
        <fullName evidence="2">GNAT family N-acetyltransferase</fullName>
        <ecNumber evidence="2">2.3.1.-</ecNumber>
    </submittedName>
</protein>
<sequence>MTADSQYTVVVNPEATIPIGFQTYLFNEPFHISKQACKETYTFYLLHQQSKQAHARFTLFVEKNKGISPCRGPFGSIEFSLQLPVQHLDAFVEYIDAFARGLGLQQLVVKSYPFCYQPEASAILSAALLRQKYQLLYTDLNYHIPITQKEFTKGLHPSEKRRLQKSVNKGFVFTEEADPDLPLIYQLLVDSRTRKGYPVTMSFNDFGRLFHDFPGIYKVFTVRDKQIIAAVTVVVHINQKIFYYFLPAHHAAYDAYSPMVLLIQGLYIYCQKNHVELLDLGISTDKSVPNYGLMRFKQNLGALVSLKLSFVKDLGQE</sequence>
<evidence type="ECO:0000313" key="2">
    <source>
        <dbReference type="EMBL" id="MDO1448144.1"/>
    </source>
</evidence>
<name>A0ABT8R855_9BACT</name>
<gene>
    <name evidence="2" type="ORF">Q0590_17855</name>
</gene>
<keyword evidence="2" id="KW-0808">Transferase</keyword>